<dbReference type="SUPFAM" id="SSF48452">
    <property type="entry name" value="TPR-like"/>
    <property type="match status" value="1"/>
</dbReference>
<dbReference type="Gene3D" id="1.25.40.10">
    <property type="entry name" value="Tetratricopeptide repeat domain"/>
    <property type="match status" value="1"/>
</dbReference>
<dbReference type="Pfam" id="PF13289">
    <property type="entry name" value="SIR2_2"/>
    <property type="match status" value="1"/>
</dbReference>
<accession>A0ABT5JFL9</accession>
<comment type="caution">
    <text evidence="2">The sequence shown here is derived from an EMBL/GenBank/DDBJ whole genome shotgun (WGS) entry which is preliminary data.</text>
</comment>
<dbReference type="Proteomes" id="UP001165652">
    <property type="component" value="Unassembled WGS sequence"/>
</dbReference>
<evidence type="ECO:0000256" key="1">
    <source>
        <dbReference type="SAM" id="MobiDB-lite"/>
    </source>
</evidence>
<name>A0ABT5JFL9_RHOTP</name>
<sequence length="1713" mass="189777">MSNGLRDNGLHDAAWPYNWEAATALLDPRRIEAQGRFFLCRALNTRRLVAFVGAGASMAYGRVSWGELGGHVVTGILDTINASESSGHAQPGPIVSLKTQLKNLLVEVKAEKSDAIMLAMQIAEQIWILADKPLLNALESHFCIGETERDLPPSRKSDLYRRDRFRRSIKQATYDETHHVRRILSNPYNDRDSIDAIARGLAHTSMTRFPGNHSRRLHNIFSTKVVSAARDYVGSLAPQNPHVLLALSTAILDRLSEELSVSHSNSRAGLDPVNYHALGFAIDLIRTFHLLTKTPPKDGMKTIAGAIAPDAALSNTVPIRRTEIASPDKDPLWHLAVGLEVGRFVTTNYDLEIERLIDQLGFKRTTFGAQDDLSDDEIERIGPMGGRARDIVLGENNAVDLLDFAAGANPHSIQVVHVHGRATDEAPLVVTDRDYQDQYIGDERHKVLFRQGSQILFGGNPILFVGVGLSEGDLMRPLREFAGEHIRGNHSVVALRPATEPKAKRDKFTLEQYIRHGVYVLHYGILGPGDVKPSSDEEPPDPSWLARVFELTETIVASLDGLPSSPRTRSPRQAFEGLLDFLGAPADPPRDPVTSGIDLGPPLSRNAADAVCKKTGCSIGLELQLLAWIGTLVEQHGASLLDELSDGPKEKAISLLKRTVRRIEDAIRIAALTACLKKLESDWQTWSTEWLAIPQSRIENLESPPKAARLERPRWTRHIWWNPPAGKNRERDTLRPDRSMLDDLVAAWPRRDSFRAPGRRIVFVAAPRGGGKGGLHRDLTECSDRLLEDNPIRIEPRRNATGRHYAAIFSASFSFFSEIASVWDALTAFLLDPLRPASDTLVQHPMWTGGQGRIAALAAALDGTAAQLKQTAGRLHHRCGPVEARGLILLNAFGLAFEADGYPKSAEIRAIFDLLTSPDRADLPLDLVFLVRDTRLPLHYRIDPPPSSPSDRRDKCEPRTLRLLSAPSVRDLHAHAHAQEQLAAAVRRSGVRLAPGFQAAGSPVSSATRGPVPPADDSYIYFIPATVAADHASGPPIASRFHATLATLLDKDLETLKRIDYLTQIRGSIGNLPDVDGRIDPPRFVERVLDYWAARPYLHDLDKDRFRTLREEQGESHEPERFDDLLRCAHDSSLLELLIRHLAVISMPVEADILLECPMIERRVEDLSNSFDGRAAVPIRHLRLDIVRYALALLSARGLVFTLEPRIPPVHEDGVNERPAAGRTPESPRYQVHRTVQLHAYRKLGAQYSEPPDTYNFSVSLYASQARELPALSANAYAFLHDLVTRMIGFPTLRSEFEPASCTDADSGSSPGEVRTFEARRLRAGIGIARTLFSLGVVARFCDIGGISVPKPPRSGYFEHHRLILRWMLHRAAALGGTPTRDGETEPSTASPSHLPFYRDEIVWLFNECGVFGLAQGSLVDTIAMLDAALRAARRIEGPAGGPIRRRVLLNVAECDIMRGRLKKARRLLDEVRRESSEDETIRLIAGGYTALLDHLGGARDTAIRGYGTAIKGLVRLGRSRSVSLFLRHRGQLHRDMEDYDKAGEDLSASVNYARRSGFEDMAHLAMVAKARMNVARQHDLRQQTRCLEEAERYAGAMDIPILTAEASFVHAQILLQQGETALASDKAVKAIRIATLHGQYLRSIAYRSLLADILRERGWTDEATRIKGQALQAARSIGYRLLLQRHMTDSGSDRENTVVPQATGLDRKDADR</sequence>
<keyword evidence="3" id="KW-1185">Reference proteome</keyword>
<reference evidence="2" key="1">
    <citation type="journal article" date="2023" name="Microbiol Resour">
        <title>Genome Sequences of Rhodoplanes serenus and Two Thermotolerant Strains, Rhodoplanes tepidamans and 'Rhodoplanes cryptolactis,' Further Refine the Genus.</title>
        <authorList>
            <person name="Rayyan A.A."/>
            <person name="Kyndt J.A."/>
        </authorList>
    </citation>
    <scope>NUCLEOTIDE SEQUENCE</scope>
    <source>
        <strain evidence="2">DSM 9987</strain>
    </source>
</reference>
<dbReference type="InterPro" id="IPR011990">
    <property type="entry name" value="TPR-like_helical_dom_sf"/>
</dbReference>
<evidence type="ECO:0000313" key="2">
    <source>
        <dbReference type="EMBL" id="MDC7788089.1"/>
    </source>
</evidence>
<organism evidence="2 3">
    <name type="scientific">Rhodoplanes tepidamans</name>
    <name type="common">Rhodoplanes cryptolactis</name>
    <dbReference type="NCBI Taxonomy" id="200616"/>
    <lineage>
        <taxon>Bacteria</taxon>
        <taxon>Pseudomonadati</taxon>
        <taxon>Pseudomonadota</taxon>
        <taxon>Alphaproteobacteria</taxon>
        <taxon>Hyphomicrobiales</taxon>
        <taxon>Nitrobacteraceae</taxon>
        <taxon>Rhodoplanes</taxon>
    </lineage>
</organism>
<reference evidence="2" key="2">
    <citation type="submission" date="2023-02" db="EMBL/GenBank/DDBJ databases">
        <authorList>
            <person name="Rayyan A."/>
            <person name="Meyer T."/>
            <person name="Kyndt J.A."/>
        </authorList>
    </citation>
    <scope>NUCLEOTIDE SEQUENCE</scope>
    <source>
        <strain evidence="2">DSM 9987</strain>
    </source>
</reference>
<gene>
    <name evidence="2" type="ORF">PQJ73_20560</name>
</gene>
<dbReference type="RefSeq" id="WP_272778927.1">
    <property type="nucleotide sequence ID" value="NZ_JAQQLI010000037.1"/>
</dbReference>
<proteinExistence type="predicted"/>
<protein>
    <submittedName>
        <fullName evidence="2">SIR2 family protein</fullName>
    </submittedName>
</protein>
<dbReference type="EMBL" id="JAQQLI010000037">
    <property type="protein sequence ID" value="MDC7788089.1"/>
    <property type="molecule type" value="Genomic_DNA"/>
</dbReference>
<evidence type="ECO:0000313" key="3">
    <source>
        <dbReference type="Proteomes" id="UP001165652"/>
    </source>
</evidence>
<feature type="region of interest" description="Disordered" evidence="1">
    <location>
        <begin position="1689"/>
        <end position="1713"/>
    </location>
</feature>